<comment type="similarity">
    <text evidence="2">Belongs to the SNF2/RAD54 helicase family.</text>
</comment>
<evidence type="ECO:0000259" key="10">
    <source>
        <dbReference type="PROSITE" id="PS51192"/>
    </source>
</evidence>
<dbReference type="Gene3D" id="3.40.50.10810">
    <property type="entry name" value="Tandem AAA-ATPase domain"/>
    <property type="match status" value="1"/>
</dbReference>
<keyword evidence="3" id="KW-0547">Nucleotide-binding</keyword>
<evidence type="ECO:0000256" key="5">
    <source>
        <dbReference type="ARBA" id="ARBA00022806"/>
    </source>
</evidence>
<sequence length="1190" mass="135482">LHLVQISVTLLRTTAILLQFPHRSSRGILCTVRMEENGMKAKLEVEFIKDDNPVESVIKNNSADELISLTLPTQTRSNKRKHIRTDFDEIKVSSDAVEAQRRERERLERLSKIYESEIGDFVEAQCREKLSAGEHPYVKLEPVSKYLKTSSLPDVKPSTSFIDDDVIELSSDDDSDVDCRPLDLIQPLPLRRRSSLYRVVHEDVTDELHRVERERLCKKLLTEEELESKNLMGGRLLVNPGKATDEPDVYVPFHLNDVLQPHQLGGIRFMYGNIIESAKEYEKSAGFGCILAHAMGLGKTIQIIAFTDIFVRTTNAKKILIIVPVNTIQNWYSEFEKWLPNRANEAGENIRPFVVWLLGDAVKTNEQRAELIQKWHTEGGVLLIGYDMFRLLVQIKPKKRVTGRSNKKTEEIVDLEKEELDAIALCTAREALLDPGPDLVVCDEGHRIKNERTGIAAALSAIKTRRRIVLTGYPLQNNLMEYYCMVDFVRPHYLGSKKEFSVMFEKPIKNGLCIDSTPSDLKIARQRTHILIELLKGFVQRRTHHLLKNILPPSSEFVVLLRKSPIQRMLYRAFLQYAQNEISVSGTAVFNPLKAFAVCSKIWNHPDILYEVFQKRKIGCESGINEKNAQCAAPEAATDDLTDSALSLALIDSSTLPTVLSDPTTLQSSLDSFNYDSKSFFDEKFSADDLDTILQDTGGICLAAEETSQIAPSFSVNDSANAVHLAVNGISHKMGVRSKHNTIANALLEELNLDKGIKYDWATFALHGYKPGVLENGYKMVVSLAIIEQAVMNGEKVLLFSQSLLTLNQIERFLETSSCVTVGNEKLRWKKNTNYYRFDGSTTATEREKLINRFNHDSNILLFLISTRAGSLGINLVSASRVIIFDASWNPCHDAQAVCRIYRYGQKRRTYVYRLITDNSMERAIFSRQIGKNGLQQRVVDDKQMDIDITKREMEQLLVYDESLDVATEEWNITTWQIDDALLWMTALSHSKMFSQIPFLHESLLMEREDRLSEEEKLEARMLYEREKQIYKNGDFDYDWTLRSGGGRSNEFEGPRMSFPRMWPSASQQMHDPVPLRPTPMAMILERTIENLNNEEPTGTSDEHPNGHAIQIITDREMELPCLTSPGQKGKVELHERCWLVTLPSGIFIRSLRGDVYDARGTVYDRSRYKTGKEQNSFAPSEVIDLCDSD</sequence>
<dbReference type="STRING" id="6293.A0A1I8EJX0"/>
<dbReference type="GO" id="GO:0016887">
    <property type="term" value="F:ATP hydrolysis activity"/>
    <property type="evidence" value="ECO:0007669"/>
    <property type="project" value="InterPro"/>
</dbReference>
<evidence type="ECO:0000256" key="8">
    <source>
        <dbReference type="ARBA" id="ARBA00023242"/>
    </source>
</evidence>
<dbReference type="WBParaSite" id="maker-PairedContig_266-snap-gene-0.21-mRNA-1">
    <property type="protein sequence ID" value="maker-PairedContig_266-snap-gene-0.21-mRNA-1"/>
    <property type="gene ID" value="maker-PairedContig_266-snap-gene-0.21"/>
</dbReference>
<name>A0A1I8EJX0_WUCBA</name>
<dbReference type="Pfam" id="PF00271">
    <property type="entry name" value="Helicase_C"/>
    <property type="match status" value="1"/>
</dbReference>
<evidence type="ECO:0000256" key="2">
    <source>
        <dbReference type="ARBA" id="ARBA00007025"/>
    </source>
</evidence>
<comment type="subcellular location">
    <subcellularLocation>
        <location evidence="1">Nucleus</location>
    </subcellularLocation>
</comment>
<dbReference type="GO" id="GO:0005524">
    <property type="term" value="F:ATP binding"/>
    <property type="evidence" value="ECO:0007669"/>
    <property type="project" value="UniProtKB-KW"/>
</dbReference>
<dbReference type="PROSITE" id="PS51194">
    <property type="entry name" value="HELICASE_CTER"/>
    <property type="match status" value="1"/>
</dbReference>
<dbReference type="GO" id="GO:0003677">
    <property type="term" value="F:DNA binding"/>
    <property type="evidence" value="ECO:0007669"/>
    <property type="project" value="UniProtKB-KW"/>
</dbReference>
<evidence type="ECO:0000256" key="1">
    <source>
        <dbReference type="ARBA" id="ARBA00004123"/>
    </source>
</evidence>
<evidence type="ECO:0000256" key="7">
    <source>
        <dbReference type="ARBA" id="ARBA00023125"/>
    </source>
</evidence>
<accession>A0A1I8EJX0</accession>
<dbReference type="InterPro" id="IPR044574">
    <property type="entry name" value="ARIP4-like"/>
</dbReference>
<dbReference type="PROSITE" id="PS51192">
    <property type="entry name" value="HELICASE_ATP_BIND_1"/>
    <property type="match status" value="1"/>
</dbReference>
<dbReference type="GO" id="GO:0005634">
    <property type="term" value="C:nucleus"/>
    <property type="evidence" value="ECO:0007669"/>
    <property type="project" value="UniProtKB-SubCell"/>
</dbReference>
<feature type="coiled-coil region" evidence="9">
    <location>
        <begin position="90"/>
        <end position="117"/>
    </location>
</feature>
<dbReference type="Gene3D" id="3.40.50.300">
    <property type="entry name" value="P-loop containing nucleotide triphosphate hydrolases"/>
    <property type="match status" value="2"/>
</dbReference>
<feature type="domain" description="Helicase ATP-binding" evidence="10">
    <location>
        <begin position="280"/>
        <end position="492"/>
    </location>
</feature>
<keyword evidence="8" id="KW-0539">Nucleus</keyword>
<reference evidence="12" key="1">
    <citation type="submission" date="2016-11" db="UniProtKB">
        <authorList>
            <consortium name="WormBaseParasite"/>
        </authorList>
    </citation>
    <scope>IDENTIFICATION</scope>
    <source>
        <strain evidence="12">pt0022</strain>
    </source>
</reference>
<keyword evidence="5" id="KW-0347">Helicase</keyword>
<evidence type="ECO:0000256" key="3">
    <source>
        <dbReference type="ARBA" id="ARBA00022741"/>
    </source>
</evidence>
<dbReference type="InterPro" id="IPR027417">
    <property type="entry name" value="P-loop_NTPase"/>
</dbReference>
<dbReference type="PANTHER" id="PTHR45797:SF1">
    <property type="entry name" value="HELICASE ARIP4"/>
    <property type="match status" value="1"/>
</dbReference>
<dbReference type="Pfam" id="PF00176">
    <property type="entry name" value="SNF2-rel_dom"/>
    <property type="match status" value="1"/>
</dbReference>
<organism evidence="12">
    <name type="scientific">Wuchereria bancrofti</name>
    <dbReference type="NCBI Taxonomy" id="6293"/>
    <lineage>
        <taxon>Eukaryota</taxon>
        <taxon>Metazoa</taxon>
        <taxon>Ecdysozoa</taxon>
        <taxon>Nematoda</taxon>
        <taxon>Chromadorea</taxon>
        <taxon>Rhabditida</taxon>
        <taxon>Spirurina</taxon>
        <taxon>Spiruromorpha</taxon>
        <taxon>Filarioidea</taxon>
        <taxon>Onchocercidae</taxon>
        <taxon>Wuchereria</taxon>
    </lineage>
</organism>
<dbReference type="SMART" id="SM00487">
    <property type="entry name" value="DEXDc"/>
    <property type="match status" value="1"/>
</dbReference>
<dbReference type="InterPro" id="IPR014001">
    <property type="entry name" value="Helicase_ATP-bd"/>
</dbReference>
<dbReference type="SMART" id="SM00490">
    <property type="entry name" value="HELICc"/>
    <property type="match status" value="1"/>
</dbReference>
<keyword evidence="6" id="KW-0067">ATP-binding</keyword>
<evidence type="ECO:0000256" key="4">
    <source>
        <dbReference type="ARBA" id="ARBA00022801"/>
    </source>
</evidence>
<proteinExistence type="inferred from homology"/>
<keyword evidence="7" id="KW-0238">DNA-binding</keyword>
<dbReference type="PANTHER" id="PTHR45797">
    <property type="entry name" value="RAD54-LIKE"/>
    <property type="match status" value="1"/>
</dbReference>
<dbReference type="GO" id="GO:0004386">
    <property type="term" value="F:helicase activity"/>
    <property type="evidence" value="ECO:0007669"/>
    <property type="project" value="UniProtKB-KW"/>
</dbReference>
<dbReference type="InterPro" id="IPR049730">
    <property type="entry name" value="SNF2/RAD54-like_C"/>
</dbReference>
<keyword evidence="4" id="KW-0378">Hydrolase</keyword>
<dbReference type="SUPFAM" id="SSF52540">
    <property type="entry name" value="P-loop containing nucleoside triphosphate hydrolases"/>
    <property type="match status" value="2"/>
</dbReference>
<evidence type="ECO:0000256" key="6">
    <source>
        <dbReference type="ARBA" id="ARBA00022840"/>
    </source>
</evidence>
<keyword evidence="9" id="KW-0175">Coiled coil</keyword>
<protein>
    <submittedName>
        <fullName evidence="12">Helicase ATP-binding domain-containing protein</fullName>
    </submittedName>
</protein>
<evidence type="ECO:0000259" key="11">
    <source>
        <dbReference type="PROSITE" id="PS51194"/>
    </source>
</evidence>
<dbReference type="CDD" id="cd18793">
    <property type="entry name" value="SF2_C_SNF"/>
    <property type="match status" value="1"/>
</dbReference>
<feature type="domain" description="Helicase C-terminal" evidence="11">
    <location>
        <begin position="786"/>
        <end position="946"/>
    </location>
</feature>
<evidence type="ECO:0000313" key="12">
    <source>
        <dbReference type="WBParaSite" id="maker-PairedContig_266-snap-gene-0.21-mRNA-1"/>
    </source>
</evidence>
<dbReference type="InterPro" id="IPR038718">
    <property type="entry name" value="SNF2-like_sf"/>
</dbReference>
<dbReference type="AlphaFoldDB" id="A0A1I8EJX0"/>
<evidence type="ECO:0000256" key="9">
    <source>
        <dbReference type="SAM" id="Coils"/>
    </source>
</evidence>
<dbReference type="InterPro" id="IPR000330">
    <property type="entry name" value="SNF2_N"/>
</dbReference>
<dbReference type="InterPro" id="IPR001650">
    <property type="entry name" value="Helicase_C-like"/>
</dbReference>
<dbReference type="Gene3D" id="1.20.120.850">
    <property type="entry name" value="SWI2/SNF2 ATPases, N-terminal domain"/>
    <property type="match status" value="1"/>
</dbReference>